<name>A0A9P7MBX9_9HYPO</name>
<keyword evidence="3" id="KW-1185">Reference proteome</keyword>
<dbReference type="OrthoDB" id="10463708at2759"/>
<organism evidence="2 3">
    <name type="scientific">Claviceps pazoutovae</name>
    <dbReference type="NCBI Taxonomy" id="1649127"/>
    <lineage>
        <taxon>Eukaryota</taxon>
        <taxon>Fungi</taxon>
        <taxon>Dikarya</taxon>
        <taxon>Ascomycota</taxon>
        <taxon>Pezizomycotina</taxon>
        <taxon>Sordariomycetes</taxon>
        <taxon>Hypocreomycetidae</taxon>
        <taxon>Hypocreales</taxon>
        <taxon>Clavicipitaceae</taxon>
        <taxon>Claviceps</taxon>
    </lineage>
</organism>
<reference evidence="2 3" key="1">
    <citation type="journal article" date="2020" name="bioRxiv">
        <title>Whole genome comparisons of ergot fungi reveals the divergence and evolution of species within the genus Claviceps are the result of varying mechanisms driving genome evolution and host range expansion.</title>
        <authorList>
            <person name="Wyka S.A."/>
            <person name="Mondo S.J."/>
            <person name="Liu M."/>
            <person name="Dettman J."/>
            <person name="Nalam V."/>
            <person name="Broders K.D."/>
        </authorList>
    </citation>
    <scope>NUCLEOTIDE SEQUENCE [LARGE SCALE GENOMIC DNA]</scope>
    <source>
        <strain evidence="2 3">CCC 1485</strain>
    </source>
</reference>
<proteinExistence type="predicted"/>
<dbReference type="AlphaFoldDB" id="A0A9P7MBX9"/>
<accession>A0A9P7MBX9</accession>
<evidence type="ECO:0000256" key="1">
    <source>
        <dbReference type="SAM" id="MobiDB-lite"/>
    </source>
</evidence>
<dbReference type="Proteomes" id="UP000706124">
    <property type="component" value="Unassembled WGS sequence"/>
</dbReference>
<evidence type="ECO:0000313" key="2">
    <source>
        <dbReference type="EMBL" id="KAG5936884.1"/>
    </source>
</evidence>
<evidence type="ECO:0000313" key="3">
    <source>
        <dbReference type="Proteomes" id="UP000706124"/>
    </source>
</evidence>
<feature type="region of interest" description="Disordered" evidence="1">
    <location>
        <begin position="1"/>
        <end position="47"/>
    </location>
</feature>
<gene>
    <name evidence="2" type="ORF">E4U60_002308</name>
</gene>
<comment type="caution">
    <text evidence="2">The sequence shown here is derived from an EMBL/GenBank/DDBJ whole genome shotgun (WGS) entry which is preliminary data.</text>
</comment>
<sequence>MSLADQTADGSVDKVQGDASESKNGTIDEKGMRWEEDDDVGCTSTSNVWMPVWGKTAVQGIQAR</sequence>
<dbReference type="EMBL" id="SRPO01000200">
    <property type="protein sequence ID" value="KAG5936884.1"/>
    <property type="molecule type" value="Genomic_DNA"/>
</dbReference>
<protein>
    <submittedName>
        <fullName evidence="2">Uncharacterized protein</fullName>
    </submittedName>
</protein>